<organism evidence="2 3">
    <name type="scientific">Actinoplanes oblitus</name>
    <dbReference type="NCBI Taxonomy" id="3040509"/>
    <lineage>
        <taxon>Bacteria</taxon>
        <taxon>Bacillati</taxon>
        <taxon>Actinomycetota</taxon>
        <taxon>Actinomycetes</taxon>
        <taxon>Micromonosporales</taxon>
        <taxon>Micromonosporaceae</taxon>
        <taxon>Actinoplanes</taxon>
    </lineage>
</organism>
<dbReference type="Proteomes" id="UP001240150">
    <property type="component" value="Chromosome"/>
</dbReference>
<keyword evidence="1" id="KW-0812">Transmembrane</keyword>
<name>A0ABY8WRS2_9ACTN</name>
<sequence>MNERSLRLSSSPGLAGRVFGAVVGAVFMAGGLLFAVMAVVGERFVDDFGGMDQCVDSDSLGGVPEDVLPPDIAVCSGWLPSHIGLFGWFGLVLGGGFALLGLFLTLRWLRAAAWLDGTTLRVRGALRSRVVDLAVADVTLGTVTYTHDDHRSSRVPILVARDPASGSSVKLPLSGGGMDRLPPRELRALADAVTTGRPSSQVDAWQAASYLRQMADNPLDLPAR</sequence>
<feature type="transmembrane region" description="Helical" evidence="1">
    <location>
        <begin position="86"/>
        <end position="106"/>
    </location>
</feature>
<accession>A0ABY8WRS2</accession>
<keyword evidence="1" id="KW-0472">Membrane</keyword>
<evidence type="ECO:0000313" key="2">
    <source>
        <dbReference type="EMBL" id="WIN00555.1"/>
    </source>
</evidence>
<protein>
    <submittedName>
        <fullName evidence="2">Uncharacterized protein</fullName>
    </submittedName>
</protein>
<evidence type="ECO:0000313" key="3">
    <source>
        <dbReference type="Proteomes" id="UP001240150"/>
    </source>
</evidence>
<feature type="transmembrane region" description="Helical" evidence="1">
    <location>
        <begin position="21"/>
        <end position="41"/>
    </location>
</feature>
<gene>
    <name evidence="2" type="ORF">ACTOB_004269</name>
</gene>
<keyword evidence="1" id="KW-1133">Transmembrane helix</keyword>
<dbReference type="EMBL" id="CP126980">
    <property type="protein sequence ID" value="WIN00555.1"/>
    <property type="molecule type" value="Genomic_DNA"/>
</dbReference>
<reference evidence="2 3" key="1">
    <citation type="submission" date="2023-06" db="EMBL/GenBank/DDBJ databases">
        <authorList>
            <person name="Yushchuk O."/>
            <person name="Binda E."/>
            <person name="Ruckert-Reed C."/>
            <person name="Fedorenko V."/>
            <person name="Kalinowski J."/>
            <person name="Marinelli F."/>
        </authorList>
    </citation>
    <scope>NUCLEOTIDE SEQUENCE [LARGE SCALE GENOMIC DNA]</scope>
    <source>
        <strain evidence="2 3">NRRL 3884</strain>
    </source>
</reference>
<proteinExistence type="predicted"/>
<keyword evidence="3" id="KW-1185">Reference proteome</keyword>
<evidence type="ECO:0000256" key="1">
    <source>
        <dbReference type="SAM" id="Phobius"/>
    </source>
</evidence>
<dbReference type="RefSeq" id="WP_284922084.1">
    <property type="nucleotide sequence ID" value="NZ_CP126980.1"/>
</dbReference>